<organism evidence="3 4">
    <name type="scientific">Flavobacterium frigoritolerans</name>
    <dbReference type="NCBI Taxonomy" id="2987686"/>
    <lineage>
        <taxon>Bacteria</taxon>
        <taxon>Pseudomonadati</taxon>
        <taxon>Bacteroidota</taxon>
        <taxon>Flavobacteriia</taxon>
        <taxon>Flavobacteriales</taxon>
        <taxon>Flavobacteriaceae</taxon>
        <taxon>Flavobacterium</taxon>
    </lineage>
</organism>
<dbReference type="InterPro" id="IPR049304">
    <property type="entry name" value="Gly_rich_dom"/>
</dbReference>
<sequence length="1665" mass="167472">MRLKLSLFFCFISIYSWSQTTDMFTTSGTFTVPAGVTSITGKAWGGGGSGGGASGAGLLVGRGAAGGGGGAYVSSVLAVTPGAALSVVVAGQTFGTTGANGTAGGNSTITGFEASFLAAGGSGGGANNTGTAPGATAGGTVAASAGTTRIAGVAGGAGNSALLSLGLFSGAGGAGGNSGGAGGVANSSLILGTAPGNIGTAPGGGGGGAINSALGVAQIGGTGGAGEISITYTCPTYNITGTSATNVCLSVGTTSTVTLTSSALSLPVGNYVVTYNRSSPSATGLTANMTVSTAGTGGFTAVGLTTAGSSTITVTALTSGACSSNPTTNNTATITVSALPTITLAASAVTVCSSSSAQNTTLSYSATTNTPTSYSIVWNASPANTFVAVTNAVLGASPITIAVPAGTAVGTYTGTLTVNNAAGCVSSSGSSFSVTVNPLPTITLSATTASVCFNTSAQNTTLAYSATSGTPTTYSIVWNVSPSNTFSAVTNASLSASPITIAVPAGTVGGTYTGTLTVKNANGCVSSGTSFTVTVNDLPTITLSAATASVCFNTSAQNTTLAYSATSGTPTTYSIVWNVSPSNTFAAVTNASLSASPIAIAVPAGTVGGTYTGTLTVKNANGCVSSGTSFTVTVNDLPTITLSAATASVCFNANAQNTTLAYSATSGTPTTYSIVWNVSPSNTFAAVTNVSLSASPITIAVPAGTVGGTYTGTLTVKNANGCVSSGTSFTVTVNDLPTITLSATTASVCFNTSVQNTTLAYSATSGTPTTYSIVWNVSPSNTFAAVTNASLSASPITIIVPAGTVGGTYTGTLTVKNANGCVSSGTSFTVIVNDLPTIALSATTASVCFNTSVQNTTLAYSATSGTPTTYSIVWNVSPSNTFAAVTNASLSASPIAIAVPAGTVGGTYTGTLTVKNANGCVSTGSIFTVTVNALPTITTTGTMISVCTSAGSQNATLIYTATTGTPSGYSIDWNATANTNLLADQLNTSFAFSPTGGSLNTIVVPANVVAGTYSGIMTITNANCNTTQAVSITINATPTAPTIGLVTPPTCTVPFGSVPLSGLPSGNWTIVTNPVTVTTSGSGSSAVITNLAPNSYTFTVSNSVTGCTSSASLPATVASLVTNYWNGSGWTSGTPNINQNIVFSGNFTSSTGTAGDINGCSCQVNSGIKVVFDSGATLSIINAVNVNTNAGTSLTFKNNASLLQTNNVSNSGNIIYNRTTTAMNALDYTYWSSPVSGQKFNLLSPNSDPNKLYSYNNGWVAESATNAMTVGKGYLIRVPKAGTWPNGEIVSYPYSQSVSFTGTPNNGNITGQTVTVLDEPYLIGNPYPSAMDAKAFLTANNLVLEGTLYLWTHNTPIADNGNLGFLYTANDYAVYNFTGGTGTSAAINPGVNNSVPSGQIASGQSFFAKSIASSGTIVFNNNMRIAGNNTQFFRPAKDAFVGEGRIWLNLTNTNGFFKQVLIGYVDGATNEYDNKYDGVKFDVEQMADFYSIASDKKFIIQGRALPFDVSDTVPLGYSSAIIGNYTIAIDHSDGLLANQEVYLEDKVTNTIHNLYNGGYTFATKDGVFEDRFVFRYTNKTLGTDEFNTSKNLIFVAVENKEIKISAPDQTIDKVFIYDMSGKLIYKKEAVGNPELVIEYLKSSNQVLVVKVILDNKLIETKKVIY</sequence>
<feature type="domain" description="Fibronectin type-III" evidence="2">
    <location>
        <begin position="243"/>
        <end position="338"/>
    </location>
</feature>
<keyword evidence="4" id="KW-1185">Reference proteome</keyword>
<evidence type="ECO:0000256" key="1">
    <source>
        <dbReference type="SAM" id="SignalP"/>
    </source>
</evidence>
<dbReference type="EMBL" id="JAOZEV010000004">
    <property type="protein sequence ID" value="MCV9931978.1"/>
    <property type="molecule type" value="Genomic_DNA"/>
</dbReference>
<reference evidence="3" key="1">
    <citation type="submission" date="2022-10" db="EMBL/GenBank/DDBJ databases">
        <title>Two novel species of Flavobacterium.</title>
        <authorList>
            <person name="Liu Q."/>
            <person name="Xin Y.-H."/>
        </authorList>
    </citation>
    <scope>NUCLEOTIDE SEQUENCE</scope>
    <source>
        <strain evidence="3">LS1R47</strain>
    </source>
</reference>
<accession>A0A9X3C8L8</accession>
<dbReference type="RefSeq" id="WP_264286280.1">
    <property type="nucleotide sequence ID" value="NZ_JAOZEV010000004.1"/>
</dbReference>
<proteinExistence type="predicted"/>
<protein>
    <submittedName>
        <fullName evidence="3">T9SS sorting signal type C domain-containing protein</fullName>
    </submittedName>
</protein>
<dbReference type="Proteomes" id="UP001151133">
    <property type="component" value="Unassembled WGS sequence"/>
</dbReference>
<feature type="chain" id="PRO_5040949209" evidence="1">
    <location>
        <begin position="19"/>
        <end position="1665"/>
    </location>
</feature>
<gene>
    <name evidence="3" type="ORF">OIU80_06755</name>
</gene>
<dbReference type="InterPro" id="IPR003961">
    <property type="entry name" value="FN3_dom"/>
</dbReference>
<evidence type="ECO:0000313" key="4">
    <source>
        <dbReference type="Proteomes" id="UP001151133"/>
    </source>
</evidence>
<evidence type="ECO:0000313" key="3">
    <source>
        <dbReference type="EMBL" id="MCV9931978.1"/>
    </source>
</evidence>
<dbReference type="PROSITE" id="PS50853">
    <property type="entry name" value="FN3"/>
    <property type="match status" value="1"/>
</dbReference>
<feature type="signal peptide" evidence="1">
    <location>
        <begin position="1"/>
        <end position="18"/>
    </location>
</feature>
<comment type="caution">
    <text evidence="3">The sequence shown here is derived from an EMBL/GenBank/DDBJ whole genome shotgun (WGS) entry which is preliminary data.</text>
</comment>
<evidence type="ECO:0000259" key="2">
    <source>
        <dbReference type="PROSITE" id="PS50853"/>
    </source>
</evidence>
<keyword evidence="1" id="KW-0732">Signal</keyword>
<dbReference type="NCBIfam" id="NF033708">
    <property type="entry name" value="T9SS_Cterm_ChiA"/>
    <property type="match status" value="1"/>
</dbReference>
<name>A0A9X3C8L8_9FLAO</name>
<dbReference type="Pfam" id="PF21722">
    <property type="entry name" value="Gly_rich_2"/>
    <property type="match status" value="1"/>
</dbReference>